<dbReference type="eggNOG" id="KOG0065">
    <property type="taxonomic scope" value="Eukaryota"/>
</dbReference>
<dbReference type="PANTHER" id="PTHR19241">
    <property type="entry name" value="ATP-BINDING CASSETTE TRANSPORTER"/>
    <property type="match status" value="1"/>
</dbReference>
<dbReference type="HOGENOM" id="CLU_1047536_0_0_1"/>
<keyword evidence="9" id="KW-1185">Reference proteome</keyword>
<dbReference type="RefSeq" id="XP_002901128.1">
    <property type="nucleotide sequence ID" value="XM_002901082.1"/>
</dbReference>
<accession>D0NI29</accession>
<dbReference type="EMBL" id="DS028139">
    <property type="protein sequence ID" value="EEY59114.1"/>
    <property type="molecule type" value="Genomic_DNA"/>
</dbReference>
<organism evidence="8 9">
    <name type="scientific">Phytophthora infestans (strain T30-4)</name>
    <name type="common">Potato late blight agent</name>
    <dbReference type="NCBI Taxonomy" id="403677"/>
    <lineage>
        <taxon>Eukaryota</taxon>
        <taxon>Sar</taxon>
        <taxon>Stramenopiles</taxon>
        <taxon>Oomycota</taxon>
        <taxon>Peronosporomycetes</taxon>
        <taxon>Peronosporales</taxon>
        <taxon>Peronosporaceae</taxon>
        <taxon>Phytophthora</taxon>
    </lineage>
</organism>
<proteinExistence type="predicted"/>
<feature type="domain" description="ABC transporter" evidence="6">
    <location>
        <begin position="16"/>
        <end position="140"/>
    </location>
</feature>
<reference evidence="9" key="1">
    <citation type="journal article" date="2009" name="Nature">
        <title>Genome sequence and analysis of the Irish potato famine pathogen Phytophthora infestans.</title>
        <authorList>
            <consortium name="The Broad Institute Genome Sequencing Platform"/>
            <person name="Haas B.J."/>
            <person name="Kamoun S."/>
            <person name="Zody M.C."/>
            <person name="Jiang R.H."/>
            <person name="Handsaker R.E."/>
            <person name="Cano L.M."/>
            <person name="Grabherr M."/>
            <person name="Kodira C.D."/>
            <person name="Raffaele S."/>
            <person name="Torto-Alalibo T."/>
            <person name="Bozkurt T.O."/>
            <person name="Ah-Fong A.M."/>
            <person name="Alvarado L."/>
            <person name="Anderson V.L."/>
            <person name="Armstrong M.R."/>
            <person name="Avrova A."/>
            <person name="Baxter L."/>
            <person name="Beynon J."/>
            <person name="Boevink P.C."/>
            <person name="Bollmann S.R."/>
            <person name="Bos J.I."/>
            <person name="Bulone V."/>
            <person name="Cai G."/>
            <person name="Cakir C."/>
            <person name="Carrington J.C."/>
            <person name="Chawner M."/>
            <person name="Conti L."/>
            <person name="Costanzo S."/>
            <person name="Ewan R."/>
            <person name="Fahlgren N."/>
            <person name="Fischbach M.A."/>
            <person name="Fugelstad J."/>
            <person name="Gilroy E.M."/>
            <person name="Gnerre S."/>
            <person name="Green P.J."/>
            <person name="Grenville-Briggs L.J."/>
            <person name="Griffith J."/>
            <person name="Grunwald N.J."/>
            <person name="Horn K."/>
            <person name="Horner N.R."/>
            <person name="Hu C.H."/>
            <person name="Huitema E."/>
            <person name="Jeong D.H."/>
            <person name="Jones A.M."/>
            <person name="Jones J.D."/>
            <person name="Jones R.W."/>
            <person name="Karlsson E.K."/>
            <person name="Kunjeti S.G."/>
            <person name="Lamour K."/>
            <person name="Liu Z."/>
            <person name="Ma L."/>
            <person name="Maclean D."/>
            <person name="Chibucos M.C."/>
            <person name="McDonald H."/>
            <person name="McWalters J."/>
            <person name="Meijer H.J."/>
            <person name="Morgan W."/>
            <person name="Morris P.F."/>
            <person name="Munro C.A."/>
            <person name="O'Neill K."/>
            <person name="Ospina-Giraldo M."/>
            <person name="Pinzon A."/>
            <person name="Pritchard L."/>
            <person name="Ramsahoye B."/>
            <person name="Ren Q."/>
            <person name="Restrepo S."/>
            <person name="Roy S."/>
            <person name="Sadanandom A."/>
            <person name="Savidor A."/>
            <person name="Schornack S."/>
            <person name="Schwartz D.C."/>
            <person name="Schumann U.D."/>
            <person name="Schwessinger B."/>
            <person name="Seyer L."/>
            <person name="Sharpe T."/>
            <person name="Silvar C."/>
            <person name="Song J."/>
            <person name="Studholme D.J."/>
            <person name="Sykes S."/>
            <person name="Thines M."/>
            <person name="van de Vondervoort P.J."/>
            <person name="Phuntumart V."/>
            <person name="Wawra S."/>
            <person name="Weide R."/>
            <person name="Win J."/>
            <person name="Young C."/>
            <person name="Zhou S."/>
            <person name="Fry W."/>
            <person name="Meyers B.C."/>
            <person name="van West P."/>
            <person name="Ristaino J."/>
            <person name="Govers F."/>
            <person name="Birch P.R."/>
            <person name="Whisson S.C."/>
            <person name="Judelson H.S."/>
            <person name="Nusbaum C."/>
        </authorList>
    </citation>
    <scope>NUCLEOTIDE SEQUENCE [LARGE SCALE GENOMIC DNA]</scope>
    <source>
        <strain evidence="9">T30-4</strain>
    </source>
</reference>
<keyword evidence="5" id="KW-0472">Membrane</keyword>
<evidence type="ECO:0000256" key="3">
    <source>
        <dbReference type="ARBA" id="ARBA00022692"/>
    </source>
</evidence>
<gene>
    <name evidence="8" type="ORF">PITG_11576</name>
</gene>
<dbReference type="OMA" id="PERNIAD"/>
<keyword evidence="2" id="KW-0813">Transport</keyword>
<evidence type="ECO:0000256" key="1">
    <source>
        <dbReference type="ARBA" id="ARBA00004141"/>
    </source>
</evidence>
<dbReference type="Pfam" id="PF00005">
    <property type="entry name" value="ABC_tran"/>
    <property type="match status" value="1"/>
</dbReference>
<keyword evidence="4" id="KW-1133">Transmembrane helix</keyword>
<dbReference type="Pfam" id="PF19055">
    <property type="entry name" value="ABC2_membrane_7"/>
    <property type="match status" value="1"/>
</dbReference>
<protein>
    <submittedName>
        <fullName evidence="8">ATP-binding Cassette (ABC) superfamily</fullName>
    </submittedName>
</protein>
<keyword evidence="3" id="KW-0812">Transmembrane</keyword>
<evidence type="ECO:0000256" key="4">
    <source>
        <dbReference type="ARBA" id="ARBA00022989"/>
    </source>
</evidence>
<dbReference type="InterPro" id="IPR043926">
    <property type="entry name" value="ABCG_dom"/>
</dbReference>
<feature type="domain" description="ABC transporter family G" evidence="7">
    <location>
        <begin position="160"/>
        <end position="213"/>
    </location>
</feature>
<dbReference type="AlphaFoldDB" id="D0NI29"/>
<dbReference type="InterPro" id="IPR027417">
    <property type="entry name" value="P-loop_NTPase"/>
</dbReference>
<dbReference type="VEuPathDB" id="FungiDB:PITG_11576"/>
<evidence type="ECO:0000259" key="7">
    <source>
        <dbReference type="Pfam" id="PF19055"/>
    </source>
</evidence>
<comment type="subcellular location">
    <subcellularLocation>
        <location evidence="1">Membrane</location>
        <topology evidence="1">Multi-pass membrane protein</topology>
    </subcellularLocation>
</comment>
<evidence type="ECO:0000313" key="9">
    <source>
        <dbReference type="Proteomes" id="UP000006643"/>
    </source>
</evidence>
<dbReference type="GO" id="GO:0140359">
    <property type="term" value="F:ABC-type transporter activity"/>
    <property type="evidence" value="ECO:0007669"/>
    <property type="project" value="InterPro"/>
</dbReference>
<keyword evidence="8" id="KW-0067">ATP-binding</keyword>
<dbReference type="GeneID" id="9470648"/>
<keyword evidence="8" id="KW-0547">Nucleotide-binding</keyword>
<dbReference type="GO" id="GO:0016887">
    <property type="term" value="F:ATP hydrolysis activity"/>
    <property type="evidence" value="ECO:0007669"/>
    <property type="project" value="InterPro"/>
</dbReference>
<dbReference type="GO" id="GO:0005524">
    <property type="term" value="F:ATP binding"/>
    <property type="evidence" value="ECO:0007669"/>
    <property type="project" value="UniProtKB-KW"/>
</dbReference>
<dbReference type="Gene3D" id="3.40.50.300">
    <property type="entry name" value="P-loop containing nucleotide triphosphate hydrolases"/>
    <property type="match status" value="1"/>
</dbReference>
<dbReference type="GO" id="GO:0016020">
    <property type="term" value="C:membrane"/>
    <property type="evidence" value="ECO:0007669"/>
    <property type="project" value="UniProtKB-SubCell"/>
</dbReference>
<dbReference type="InterPro" id="IPR003439">
    <property type="entry name" value="ABC_transporter-like_ATP-bd"/>
</dbReference>
<evidence type="ECO:0000256" key="5">
    <source>
        <dbReference type="ARBA" id="ARBA00023136"/>
    </source>
</evidence>
<dbReference type="Proteomes" id="UP000006643">
    <property type="component" value="Unassembled WGS sequence"/>
</dbReference>
<dbReference type="OrthoDB" id="107328at2759"/>
<name>D0NI29_PHYIT</name>
<sequence>MNVHFKHLSLSADEILKGISGVFKPEGITLLLGQPGSGKSALSKVLSGLFPIAKNITMGDVTFNNFAHKFGGGILMRRGKELLSKGSDKENFEALEATKAYFKHYPEIVIQRLGLQSCQATVIGDAMLRGVSGDERKRVTTGKMDVANTLRKNVVIALLQPSPEVISLFDDVMILNENDLMYHIPCNQVQEYFASLGFSCPPERNIADYLLDLGTAEQRHYEALNFATKRPRRASEFADIFKCSNIHQEMLSVLEAPHAPELLRAR</sequence>
<dbReference type="KEGG" id="pif:PITG_11576"/>
<evidence type="ECO:0000259" key="6">
    <source>
        <dbReference type="Pfam" id="PF00005"/>
    </source>
</evidence>
<dbReference type="InParanoid" id="D0NI29"/>
<evidence type="ECO:0000313" key="8">
    <source>
        <dbReference type="EMBL" id="EEY59114.1"/>
    </source>
</evidence>
<dbReference type="SUPFAM" id="SSF52540">
    <property type="entry name" value="P-loop containing nucleoside triphosphate hydrolases"/>
    <property type="match status" value="1"/>
</dbReference>
<evidence type="ECO:0000256" key="2">
    <source>
        <dbReference type="ARBA" id="ARBA00022448"/>
    </source>
</evidence>